<evidence type="ECO:0000256" key="3">
    <source>
        <dbReference type="ARBA" id="ARBA00022448"/>
    </source>
</evidence>
<feature type="transmembrane region" description="Helical" evidence="9">
    <location>
        <begin position="332"/>
        <end position="351"/>
    </location>
</feature>
<keyword evidence="11" id="KW-1185">Reference proteome</keyword>
<keyword evidence="7 9" id="KW-0472">Membrane</keyword>
<evidence type="ECO:0000256" key="2">
    <source>
        <dbReference type="ARBA" id="ARBA00007935"/>
    </source>
</evidence>
<dbReference type="InterPro" id="IPR000522">
    <property type="entry name" value="ABC_transptr_permease_BtuC"/>
</dbReference>
<keyword evidence="5 9" id="KW-0812">Transmembrane</keyword>
<dbReference type="RefSeq" id="WP_091193352.1">
    <property type="nucleotide sequence ID" value="NZ_LT594324.1"/>
</dbReference>
<protein>
    <submittedName>
        <fullName evidence="10">Iron complex transport system permease protein</fullName>
    </submittedName>
</protein>
<feature type="transmembrane region" description="Helical" evidence="9">
    <location>
        <begin position="166"/>
        <end position="188"/>
    </location>
</feature>
<feature type="transmembrane region" description="Helical" evidence="9">
    <location>
        <begin position="457"/>
        <end position="477"/>
    </location>
</feature>
<feature type="region of interest" description="Disordered" evidence="8">
    <location>
        <begin position="1"/>
        <end position="22"/>
    </location>
</feature>
<evidence type="ECO:0000313" key="11">
    <source>
        <dbReference type="Proteomes" id="UP000198765"/>
    </source>
</evidence>
<dbReference type="PANTHER" id="PTHR30472:SF37">
    <property type="entry name" value="FE(3+) DICITRATE TRANSPORT SYSTEM PERMEASE PROTEIN FECD-RELATED"/>
    <property type="match status" value="1"/>
</dbReference>
<feature type="transmembrane region" description="Helical" evidence="9">
    <location>
        <begin position="81"/>
        <end position="101"/>
    </location>
</feature>
<feature type="transmembrane region" description="Helical" evidence="9">
    <location>
        <begin position="27"/>
        <end position="46"/>
    </location>
</feature>
<dbReference type="SUPFAM" id="SSF81345">
    <property type="entry name" value="ABC transporter involved in vitamin B12 uptake, BtuC"/>
    <property type="match status" value="2"/>
</dbReference>
<accession>A0A1A8ZI36</accession>
<feature type="transmembrane region" description="Helical" evidence="9">
    <location>
        <begin position="208"/>
        <end position="228"/>
    </location>
</feature>
<feature type="transmembrane region" description="Helical" evidence="9">
    <location>
        <begin position="429"/>
        <end position="450"/>
    </location>
</feature>
<evidence type="ECO:0000256" key="7">
    <source>
        <dbReference type="ARBA" id="ARBA00023136"/>
    </source>
</evidence>
<comment type="subcellular location">
    <subcellularLocation>
        <location evidence="1">Cell membrane</location>
        <topology evidence="1">Multi-pass membrane protein</topology>
    </subcellularLocation>
</comment>
<feature type="transmembrane region" description="Helical" evidence="9">
    <location>
        <begin position="642"/>
        <end position="661"/>
    </location>
</feature>
<sequence>MSQLSAPARSEPATQPAPAGPLSRRRVTGVFVLAAALLVVITMVHLTQGTSSVGALDLLRLLTGADDETARVLIASRIPRLLTGLAVGVALGCAGAALQSLTRNPLASPDTLAVNAGAHLAIVASAAFGLALPALPAGGLAFGGGLAAAGLVLALSAGGQAATTRLILAGSATAMALSSLTMLLMLLFEQATIGLFAWGNGSLVQADLAAFTQLAPVIGLAVVLLVALGHRLDILALGDDTATVLGLDVRRTRLVVVLLAVLLSAAAVTLAGPIGFVGLCAPVIVRLLGRVVPGVHRHRILLPLSGIAGVVIVLGSDVLLRAVLGGQAGVDVPTGVVTTLFGAALLVWLARRHRDAGPTRRPPGGHAAVRSRAFHLTVVTVCAVVAVGATVLGMLAGDTWVLFGDIVNWVQGRTGPAYTFVLDQRWPRVAAAALAGAALAVAGTTVQAVCRNPLAEPGILGITGGAGIGAVSLLTFVPLAGVAAISGAAGVGAILAFALVYGLARHRGLSSDRLVLIGFAVWQGGTAIITFIIVTSDPWNTGKALTWLSGSTYGRTAPQVLPVAIALLLSIPAVIAARRELDLLALDDDTPRVLGVRLERARLLALGAAALLTSTAVSAVGVIGFVGLVAPHAARALVGGRHARVLPVAVLLGAVVVSLADTLGRTAIAPAQVPAGLVVAMIGTPYFVWLLWRSRGTAARPMRFCPPYGGSAGRSAPR</sequence>
<keyword evidence="4" id="KW-1003">Cell membrane</keyword>
<feature type="transmembrane region" description="Helical" evidence="9">
    <location>
        <begin position="113"/>
        <end position="132"/>
    </location>
</feature>
<dbReference type="NCBIfam" id="NF007867">
    <property type="entry name" value="PRK10577.1-3"/>
    <property type="match status" value="1"/>
</dbReference>
<dbReference type="GO" id="GO:0022857">
    <property type="term" value="F:transmembrane transporter activity"/>
    <property type="evidence" value="ECO:0007669"/>
    <property type="project" value="InterPro"/>
</dbReference>
<evidence type="ECO:0000256" key="4">
    <source>
        <dbReference type="ARBA" id="ARBA00022475"/>
    </source>
</evidence>
<comment type="similarity">
    <text evidence="2">Belongs to the binding-protein-dependent transport system permease family. FecCD subfamily.</text>
</comment>
<feature type="transmembrane region" description="Helical" evidence="9">
    <location>
        <begin position="139"/>
        <end position="160"/>
    </location>
</feature>
<dbReference type="CDD" id="cd06550">
    <property type="entry name" value="TM_ABC_iron-siderophores_like"/>
    <property type="match status" value="2"/>
</dbReference>
<keyword evidence="3" id="KW-0813">Transport</keyword>
<dbReference type="EMBL" id="LT594324">
    <property type="protein sequence ID" value="SBT43694.1"/>
    <property type="molecule type" value="Genomic_DNA"/>
</dbReference>
<evidence type="ECO:0000256" key="8">
    <source>
        <dbReference type="SAM" id="MobiDB-lite"/>
    </source>
</evidence>
<proteinExistence type="inferred from homology"/>
<dbReference type="Proteomes" id="UP000198765">
    <property type="component" value="Chromosome I"/>
</dbReference>
<keyword evidence="6 9" id="KW-1133">Transmembrane helix</keyword>
<name>A0A1A8ZI36_9ACTN</name>
<evidence type="ECO:0000313" key="10">
    <source>
        <dbReference type="EMBL" id="SBT43694.1"/>
    </source>
</evidence>
<feature type="transmembrane region" description="Helical" evidence="9">
    <location>
        <begin position="603"/>
        <end position="630"/>
    </location>
</feature>
<dbReference type="AlphaFoldDB" id="A0A1A8ZI36"/>
<dbReference type="OrthoDB" id="9782305at2"/>
<evidence type="ECO:0000256" key="5">
    <source>
        <dbReference type="ARBA" id="ARBA00022692"/>
    </source>
</evidence>
<evidence type="ECO:0000256" key="6">
    <source>
        <dbReference type="ARBA" id="ARBA00022989"/>
    </source>
</evidence>
<dbReference type="PANTHER" id="PTHR30472">
    <property type="entry name" value="FERRIC ENTEROBACTIN TRANSPORT SYSTEM PERMEASE PROTEIN"/>
    <property type="match status" value="1"/>
</dbReference>
<dbReference type="GO" id="GO:0033214">
    <property type="term" value="P:siderophore-iron import into cell"/>
    <property type="evidence" value="ECO:0007669"/>
    <property type="project" value="TreeGrafter"/>
</dbReference>
<reference evidence="10 11" key="1">
    <citation type="submission" date="2016-06" db="EMBL/GenBank/DDBJ databases">
        <authorList>
            <person name="Kjaerup R.B."/>
            <person name="Dalgaard T.S."/>
            <person name="Juul-Madsen H.R."/>
        </authorList>
    </citation>
    <scope>NUCLEOTIDE SEQUENCE [LARGE SCALE GENOMIC DNA]</scope>
    <source>
        <strain evidence="10 11">DSM 45248</strain>
    </source>
</reference>
<gene>
    <name evidence="10" type="ORF">GA0070621_1863</name>
</gene>
<feature type="transmembrane region" description="Helical" evidence="9">
    <location>
        <begin position="514"/>
        <end position="536"/>
    </location>
</feature>
<evidence type="ECO:0000256" key="1">
    <source>
        <dbReference type="ARBA" id="ARBA00004651"/>
    </source>
</evidence>
<dbReference type="PATRIC" id="fig|299146.4.peg.1922"/>
<dbReference type="InterPro" id="IPR037294">
    <property type="entry name" value="ABC_BtuC-like"/>
</dbReference>
<feature type="transmembrane region" description="Helical" evidence="9">
    <location>
        <begin position="372"/>
        <end position="395"/>
    </location>
</feature>
<organism evidence="10 11">
    <name type="scientific">Micromonospora narathiwatensis</name>
    <dbReference type="NCBI Taxonomy" id="299146"/>
    <lineage>
        <taxon>Bacteria</taxon>
        <taxon>Bacillati</taxon>
        <taxon>Actinomycetota</taxon>
        <taxon>Actinomycetes</taxon>
        <taxon>Micromonosporales</taxon>
        <taxon>Micromonosporaceae</taxon>
        <taxon>Micromonospora</taxon>
    </lineage>
</organism>
<feature type="transmembrane region" description="Helical" evidence="9">
    <location>
        <begin position="673"/>
        <end position="692"/>
    </location>
</feature>
<dbReference type="GO" id="GO:0005886">
    <property type="term" value="C:plasma membrane"/>
    <property type="evidence" value="ECO:0007669"/>
    <property type="project" value="UniProtKB-SubCell"/>
</dbReference>
<feature type="transmembrane region" description="Helical" evidence="9">
    <location>
        <begin position="483"/>
        <end position="502"/>
    </location>
</feature>
<dbReference type="Gene3D" id="1.10.3470.10">
    <property type="entry name" value="ABC transporter involved in vitamin B12 uptake, BtuC"/>
    <property type="match status" value="2"/>
</dbReference>
<evidence type="ECO:0000256" key="9">
    <source>
        <dbReference type="SAM" id="Phobius"/>
    </source>
</evidence>
<feature type="transmembrane region" description="Helical" evidence="9">
    <location>
        <begin position="255"/>
        <end position="288"/>
    </location>
</feature>
<dbReference type="Pfam" id="PF01032">
    <property type="entry name" value="FecCD"/>
    <property type="match status" value="2"/>
</dbReference>